<evidence type="ECO:0000256" key="4">
    <source>
        <dbReference type="ARBA" id="ARBA00010018"/>
    </source>
</evidence>
<evidence type="ECO:0000256" key="5">
    <source>
        <dbReference type="ARBA" id="ARBA00022448"/>
    </source>
</evidence>
<dbReference type="PANTHER" id="PTHR19384">
    <property type="entry name" value="NITRIC OXIDE SYNTHASE-RELATED"/>
    <property type="match status" value="1"/>
</dbReference>
<dbReference type="InterPro" id="IPR017927">
    <property type="entry name" value="FAD-bd_FR_type"/>
</dbReference>
<dbReference type="GO" id="GO:0020037">
    <property type="term" value="F:heme binding"/>
    <property type="evidence" value="ECO:0007669"/>
    <property type="project" value="InterPro"/>
</dbReference>
<evidence type="ECO:0000259" key="17">
    <source>
        <dbReference type="PROSITE" id="PS50902"/>
    </source>
</evidence>
<dbReference type="Gene3D" id="3.40.50.80">
    <property type="entry name" value="Nucleotide-binding domain of ferredoxin-NADP reductase (FNR) module"/>
    <property type="match status" value="1"/>
</dbReference>
<dbReference type="GO" id="GO:0005506">
    <property type="term" value="F:iron ion binding"/>
    <property type="evidence" value="ECO:0007669"/>
    <property type="project" value="InterPro"/>
</dbReference>
<comment type="cofactor">
    <cofactor evidence="2 16">
        <name>heme</name>
        <dbReference type="ChEBI" id="CHEBI:30413"/>
    </cofactor>
</comment>
<evidence type="ECO:0008006" key="21">
    <source>
        <dbReference type="Google" id="ProtNLM"/>
    </source>
</evidence>
<dbReference type="AlphaFoldDB" id="A0A8H6T0C2"/>
<dbReference type="InterPro" id="IPR029039">
    <property type="entry name" value="Flavoprotein-like_sf"/>
</dbReference>
<evidence type="ECO:0000256" key="11">
    <source>
        <dbReference type="ARBA" id="ARBA00022857"/>
    </source>
</evidence>
<dbReference type="InterPro" id="IPR001433">
    <property type="entry name" value="OxRdtase_FAD/NAD-bd"/>
</dbReference>
<dbReference type="GO" id="GO:0050660">
    <property type="term" value="F:flavin adenine dinucleotide binding"/>
    <property type="evidence" value="ECO:0007669"/>
    <property type="project" value="TreeGrafter"/>
</dbReference>
<evidence type="ECO:0000256" key="13">
    <source>
        <dbReference type="ARBA" id="ARBA00023004"/>
    </source>
</evidence>
<keyword evidence="12" id="KW-0560">Oxidoreductase</keyword>
<comment type="caution">
    <text evidence="19">The sequence shown here is derived from an EMBL/GenBank/DDBJ whole genome shotgun (WGS) entry which is preliminary data.</text>
</comment>
<feature type="binding site" description="axial binding residue" evidence="16">
    <location>
        <position position="420"/>
    </location>
    <ligand>
        <name>heme</name>
        <dbReference type="ChEBI" id="CHEBI:30413"/>
    </ligand>
    <ligandPart>
        <name>Fe</name>
        <dbReference type="ChEBI" id="CHEBI:18248"/>
    </ligandPart>
</feature>
<dbReference type="PROSITE" id="PS51384">
    <property type="entry name" value="FAD_FR"/>
    <property type="match status" value="1"/>
</dbReference>
<keyword evidence="11" id="KW-0521">NADP</keyword>
<protein>
    <recommendedName>
        <fullName evidence="21">Cytochrome P450</fullName>
    </recommendedName>
</protein>
<dbReference type="InterPro" id="IPR003097">
    <property type="entry name" value="CysJ-like_FAD-binding"/>
</dbReference>
<dbReference type="Gene3D" id="3.40.50.360">
    <property type="match status" value="1"/>
</dbReference>
<evidence type="ECO:0000256" key="12">
    <source>
        <dbReference type="ARBA" id="ARBA00023002"/>
    </source>
</evidence>
<dbReference type="CDD" id="cd11068">
    <property type="entry name" value="CYP120A1"/>
    <property type="match status" value="1"/>
</dbReference>
<dbReference type="PIRSF" id="PIRSF000209">
    <property type="entry name" value="Bifunctional_P450_P450R"/>
    <property type="match status" value="1"/>
</dbReference>
<keyword evidence="5" id="KW-0813">Transport</keyword>
<dbReference type="CDD" id="cd06206">
    <property type="entry name" value="bifunctional_CYPOR"/>
    <property type="match status" value="1"/>
</dbReference>
<reference evidence="19" key="1">
    <citation type="submission" date="2020-05" db="EMBL/GenBank/DDBJ databases">
        <title>Mycena genomes resolve the evolution of fungal bioluminescence.</title>
        <authorList>
            <person name="Tsai I.J."/>
        </authorList>
    </citation>
    <scope>NUCLEOTIDE SEQUENCE</scope>
    <source>
        <strain evidence="19">110903Hualien_Pintung</strain>
    </source>
</reference>
<keyword evidence="20" id="KW-1185">Reference proteome</keyword>
<dbReference type="SUPFAM" id="SSF48264">
    <property type="entry name" value="Cytochrome P450"/>
    <property type="match status" value="1"/>
</dbReference>
<keyword evidence="13 16" id="KW-0408">Iron</keyword>
<keyword evidence="8" id="KW-0288">FMN</keyword>
<dbReference type="InterPro" id="IPR001709">
    <property type="entry name" value="Flavoprot_Pyr_Nucl_cyt_Rdtase"/>
</dbReference>
<dbReference type="PANTHER" id="PTHR19384:SF127">
    <property type="entry name" value="BIFUNCTIONAL CYTOCHROME P450_NADPH--P450 REDUCTASE"/>
    <property type="match status" value="1"/>
</dbReference>
<sequence>MQPILSQIPQPKKVPLLGNLLDLQDQDGVPIHAIERLLDIHGPIVKLAMPGRGETVFVGGHELVDQLCDETRFSKVVSGPLAALAAKDPARGLFTAPAEADPDWQQAHRILIPAFGPLAIEEMFEEMMDIASQLVLKWARLGQNTKIAVVEDMTRVTLDTIALCAMDYRFNSFYSDTPHPFVTAMTDTLALSSKASQISGMLKFLLPSTHKKLKADEDLQMKTAADVVQYRRDHPTEKNDLLNAMIYGKDPKTGATMRDDLIAANMVTFLVAGHETTSGLLSFTIALLLLNPRTYFEARKEVDAVVGSSRLAPKHLKELKYVEQCLREALRLYPTAPAFSRGVRPDRKDDAPVIITDRQGRHFEVPRGASWRCIITKSQRDPAVWGPDCNLFVPERMADDRFAALPRNAWKPFGTGMRACIGRAFAWQEAQIVLALILQNFDLKLDDPEYQIKVQQTLTIKPKGLFVRARLREGITATGLQMRLQSQGGTVAAPVAESKMPEAEVGGAPLLILYGSNTGTCQSLAARLASEAKKRGFRASIADLDSAAGRVPLDRPVVVITASYEGEPPDNATRFVAWLESLERGRQLSGLKFAVFGVGHKDWAKTYQRIPTLVDNLLASHDAERLVPRGVSDASQRDMLGDLAGWEGGLWEALGQVSASAAIAPVAPVVKIEVDVKVQDRAAHLQQHVRWAKVVDARELAPHKHHVEFELPDGISYTAGDYLAVLPLNPASSIKRIMTRFALPPEGVITIRSSSSATLPLNEPIRITDLLQGYVELAQPANRGDLETLLYHTRDDPTKSELQALISDKELFMNNITNKRVSVLDLLCLHTNIKLPFALFLEMLPPLQPRYYSISSSPLANASRCAITFSIIEGKSWAGSDTEPFVGVSGSYLRSLTRGDSALVSIRSTNKHFRLPADPEKTPLVMICAGSGIAPFRGFIQERAVLMQEGGRKLAKAILFVGCRGRAIDRLYPQEMDAWVRAGVVDVRYAFSREGSGPKYVQDRMLADEKDILEMFNAGAKFYTCAGPVVAKGVGQAARTIIRNEAARQQEAASEEEIEEWMKSMRNERFVSDVF</sequence>
<dbReference type="Pfam" id="PF00067">
    <property type="entry name" value="p450"/>
    <property type="match status" value="1"/>
</dbReference>
<dbReference type="InterPro" id="IPR001094">
    <property type="entry name" value="Flavdoxin-like"/>
</dbReference>
<evidence type="ECO:0000256" key="3">
    <source>
        <dbReference type="ARBA" id="ARBA00001974"/>
    </source>
</evidence>
<evidence type="ECO:0000256" key="1">
    <source>
        <dbReference type="ARBA" id="ARBA00001917"/>
    </source>
</evidence>
<dbReference type="GO" id="GO:0070330">
    <property type="term" value="F:aromatase activity"/>
    <property type="evidence" value="ECO:0007669"/>
    <property type="project" value="InterPro"/>
</dbReference>
<dbReference type="FunFam" id="1.10.630.10:FF:000040">
    <property type="entry name" value="Bifunctional cytochrome P450/NADPH--P450 reductase"/>
    <property type="match status" value="1"/>
</dbReference>
<name>A0A8H6T0C2_MYCCL</name>
<dbReference type="OrthoDB" id="2980235at2759"/>
<dbReference type="InterPro" id="IPR001128">
    <property type="entry name" value="Cyt_P450"/>
</dbReference>
<dbReference type="PRINTS" id="PR00369">
    <property type="entry name" value="FLAVODOXIN"/>
</dbReference>
<dbReference type="InterPro" id="IPR017972">
    <property type="entry name" value="Cyt_P450_CS"/>
</dbReference>
<dbReference type="Gene3D" id="2.40.30.10">
    <property type="entry name" value="Translation factors"/>
    <property type="match status" value="1"/>
</dbReference>
<keyword evidence="9 16" id="KW-0479">Metal-binding</keyword>
<evidence type="ECO:0000313" key="20">
    <source>
        <dbReference type="Proteomes" id="UP000613580"/>
    </source>
</evidence>
<dbReference type="SUPFAM" id="SSF52218">
    <property type="entry name" value="Flavoproteins"/>
    <property type="match status" value="1"/>
</dbReference>
<comment type="catalytic activity">
    <reaction evidence="15">
        <text>2 oxidized [cytochrome P450] + NADPH = 2 reduced [cytochrome P450] + NADP(+) + H(+)</text>
        <dbReference type="Rhea" id="RHEA:24040"/>
        <dbReference type="Rhea" id="RHEA-COMP:14627"/>
        <dbReference type="Rhea" id="RHEA-COMP:14628"/>
        <dbReference type="ChEBI" id="CHEBI:15378"/>
        <dbReference type="ChEBI" id="CHEBI:55376"/>
        <dbReference type="ChEBI" id="CHEBI:57783"/>
        <dbReference type="ChEBI" id="CHEBI:58349"/>
        <dbReference type="ChEBI" id="CHEBI:60344"/>
        <dbReference type="EC" id="1.6.2.4"/>
    </reaction>
</comment>
<dbReference type="SUPFAM" id="SSF63380">
    <property type="entry name" value="Riboflavin synthase domain-like"/>
    <property type="match status" value="1"/>
</dbReference>
<dbReference type="Pfam" id="PF00667">
    <property type="entry name" value="FAD_binding_1"/>
    <property type="match status" value="1"/>
</dbReference>
<dbReference type="Pfam" id="PF00175">
    <property type="entry name" value="NAD_binding_1"/>
    <property type="match status" value="1"/>
</dbReference>
<evidence type="ECO:0000256" key="7">
    <source>
        <dbReference type="ARBA" id="ARBA00022630"/>
    </source>
</evidence>
<dbReference type="GO" id="GO:0005829">
    <property type="term" value="C:cytosol"/>
    <property type="evidence" value="ECO:0007669"/>
    <property type="project" value="TreeGrafter"/>
</dbReference>
<evidence type="ECO:0000256" key="16">
    <source>
        <dbReference type="PIRSR" id="PIRSR000209-1"/>
    </source>
</evidence>
<dbReference type="InterPro" id="IPR039261">
    <property type="entry name" value="FNR_nucleotide-bd"/>
</dbReference>
<dbReference type="InterPro" id="IPR036396">
    <property type="entry name" value="Cyt_P450_sf"/>
</dbReference>
<dbReference type="InterPro" id="IPR023206">
    <property type="entry name" value="Bifunctional_P450_P450_red"/>
</dbReference>
<dbReference type="PROSITE" id="PS00086">
    <property type="entry name" value="CYTOCHROME_P450"/>
    <property type="match status" value="1"/>
</dbReference>
<feature type="domain" description="FAD-binding FR-type" evidence="18">
    <location>
        <begin position="687"/>
        <end position="916"/>
    </location>
</feature>
<evidence type="ECO:0000256" key="14">
    <source>
        <dbReference type="ARBA" id="ARBA00023033"/>
    </source>
</evidence>
<gene>
    <name evidence="19" type="ORF">HMN09_00711100</name>
</gene>
<keyword evidence="10" id="KW-0274">FAD</keyword>
<comment type="cofactor">
    <cofactor evidence="3">
        <name>FAD</name>
        <dbReference type="ChEBI" id="CHEBI:57692"/>
    </cofactor>
</comment>
<dbReference type="InterPro" id="IPR008254">
    <property type="entry name" value="Flavodoxin/NO_synth"/>
</dbReference>
<evidence type="ECO:0000259" key="18">
    <source>
        <dbReference type="PROSITE" id="PS51384"/>
    </source>
</evidence>
<comment type="cofactor">
    <cofactor evidence="1">
        <name>FMN</name>
        <dbReference type="ChEBI" id="CHEBI:58210"/>
    </cofactor>
</comment>
<proteinExistence type="inferred from homology"/>
<dbReference type="PRINTS" id="PR00371">
    <property type="entry name" value="FPNCR"/>
</dbReference>
<comment type="similarity">
    <text evidence="4">In the N-terminal section; belongs to the cytochrome P450 family.</text>
</comment>
<organism evidence="19 20">
    <name type="scientific">Mycena chlorophos</name>
    <name type="common">Agaric fungus</name>
    <name type="synonym">Agaricus chlorophos</name>
    <dbReference type="NCBI Taxonomy" id="658473"/>
    <lineage>
        <taxon>Eukaryota</taxon>
        <taxon>Fungi</taxon>
        <taxon>Dikarya</taxon>
        <taxon>Basidiomycota</taxon>
        <taxon>Agaricomycotina</taxon>
        <taxon>Agaricomycetes</taxon>
        <taxon>Agaricomycetidae</taxon>
        <taxon>Agaricales</taxon>
        <taxon>Marasmiineae</taxon>
        <taxon>Mycenaceae</taxon>
        <taxon>Mycena</taxon>
    </lineage>
</organism>
<evidence type="ECO:0000256" key="9">
    <source>
        <dbReference type="ARBA" id="ARBA00022723"/>
    </source>
</evidence>
<dbReference type="Gene3D" id="1.10.630.10">
    <property type="entry name" value="Cytochrome P450"/>
    <property type="match status" value="1"/>
</dbReference>
<keyword evidence="6 16" id="KW-0349">Heme</keyword>
<dbReference type="GO" id="GO:0003958">
    <property type="term" value="F:NADPH-hemoprotein reductase activity"/>
    <property type="evidence" value="ECO:0007669"/>
    <property type="project" value="UniProtKB-EC"/>
</dbReference>
<evidence type="ECO:0000256" key="8">
    <source>
        <dbReference type="ARBA" id="ARBA00022643"/>
    </source>
</evidence>
<dbReference type="GO" id="GO:0010181">
    <property type="term" value="F:FMN binding"/>
    <property type="evidence" value="ECO:0007669"/>
    <property type="project" value="InterPro"/>
</dbReference>
<evidence type="ECO:0000256" key="10">
    <source>
        <dbReference type="ARBA" id="ARBA00022827"/>
    </source>
</evidence>
<dbReference type="Pfam" id="PF00258">
    <property type="entry name" value="Flavodoxin_1"/>
    <property type="match status" value="1"/>
</dbReference>
<evidence type="ECO:0000256" key="6">
    <source>
        <dbReference type="ARBA" id="ARBA00022617"/>
    </source>
</evidence>
<evidence type="ECO:0000313" key="19">
    <source>
        <dbReference type="EMBL" id="KAF7308618.1"/>
    </source>
</evidence>
<keyword evidence="14" id="KW-0503">Monooxygenase</keyword>
<dbReference type="InterPro" id="IPR023173">
    <property type="entry name" value="NADPH_Cyt_P450_Rdtase_alpha"/>
</dbReference>
<dbReference type="InterPro" id="IPR017938">
    <property type="entry name" value="Riboflavin_synthase-like_b-brl"/>
</dbReference>
<dbReference type="Proteomes" id="UP000613580">
    <property type="component" value="Unassembled WGS sequence"/>
</dbReference>
<feature type="domain" description="Flavodoxin-like" evidence="17">
    <location>
        <begin position="510"/>
        <end position="651"/>
    </location>
</feature>
<dbReference type="EMBL" id="JACAZE010000008">
    <property type="protein sequence ID" value="KAF7308618.1"/>
    <property type="molecule type" value="Genomic_DNA"/>
</dbReference>
<evidence type="ECO:0000256" key="2">
    <source>
        <dbReference type="ARBA" id="ARBA00001971"/>
    </source>
</evidence>
<accession>A0A8H6T0C2</accession>
<dbReference type="SUPFAM" id="SSF52343">
    <property type="entry name" value="Ferredoxin reductase-like, C-terminal NADP-linked domain"/>
    <property type="match status" value="1"/>
</dbReference>
<dbReference type="PROSITE" id="PS50902">
    <property type="entry name" value="FLAVODOXIN_LIKE"/>
    <property type="match status" value="1"/>
</dbReference>
<dbReference type="Gene3D" id="1.20.990.10">
    <property type="entry name" value="NADPH-cytochrome p450 Reductase, Chain A, domain 3"/>
    <property type="match status" value="1"/>
</dbReference>
<keyword evidence="7" id="KW-0285">Flavoprotein</keyword>
<evidence type="ECO:0000256" key="15">
    <source>
        <dbReference type="ARBA" id="ARBA00049342"/>
    </source>
</evidence>